<dbReference type="GO" id="GO:0016836">
    <property type="term" value="F:hydro-lyase activity"/>
    <property type="evidence" value="ECO:0007669"/>
    <property type="project" value="UniProtKB-ARBA"/>
</dbReference>
<dbReference type="GO" id="GO:0006635">
    <property type="term" value="P:fatty acid beta-oxidation"/>
    <property type="evidence" value="ECO:0007669"/>
    <property type="project" value="TreeGrafter"/>
</dbReference>
<protein>
    <submittedName>
        <fullName evidence="3">Probable enoyl-CoA hydratase, mitochondrial</fullName>
    </submittedName>
</protein>
<dbReference type="EMBL" id="BCLY01000017">
    <property type="protein sequence ID" value="GAQ12225.1"/>
    <property type="molecule type" value="Genomic_DNA"/>
</dbReference>
<dbReference type="SUPFAM" id="SSF52096">
    <property type="entry name" value="ClpP/crotonase"/>
    <property type="match status" value="1"/>
</dbReference>
<organism evidence="3 4">
    <name type="scientific">Aspergillus lentulus</name>
    <dbReference type="NCBI Taxonomy" id="293939"/>
    <lineage>
        <taxon>Eukaryota</taxon>
        <taxon>Fungi</taxon>
        <taxon>Dikarya</taxon>
        <taxon>Ascomycota</taxon>
        <taxon>Pezizomycotina</taxon>
        <taxon>Eurotiomycetes</taxon>
        <taxon>Eurotiomycetidae</taxon>
        <taxon>Eurotiales</taxon>
        <taxon>Aspergillaceae</taxon>
        <taxon>Aspergillus</taxon>
        <taxon>Aspergillus subgen. Fumigati</taxon>
    </lineage>
</organism>
<dbReference type="CDD" id="cd06558">
    <property type="entry name" value="crotonase-like"/>
    <property type="match status" value="1"/>
</dbReference>
<dbReference type="Proteomes" id="UP000051487">
    <property type="component" value="Unassembled WGS sequence"/>
</dbReference>
<dbReference type="PANTHER" id="PTHR11941:SF166">
    <property type="entry name" value="ENOYL-COA HYDRATASE_ISOMERASE FAMILY PROTEIN (AFU_ORTHOLOGUE AFUA_8G01210)"/>
    <property type="match status" value="1"/>
</dbReference>
<name>A0AAN4PSY7_ASPLE</name>
<proteinExistence type="inferred from homology"/>
<dbReference type="InterPro" id="IPR001753">
    <property type="entry name" value="Enoyl-CoA_hydra/iso"/>
</dbReference>
<sequence length="285" mass="31187">MRFVMDYSTETEGLILAQTHQSSTRILTLNRPNKRNALCQTLIDELLRQLEIASADSHIRAIVIASSGAIFSAGADIKEIAQLDGETARRKRYLEDLCHGMKQVRKPIIAAVEGKALGGGFELALMVFNILLQMDSDLTESLLKTDFIVASLDVEFRLPEISIGLIPGAGGTQRVTAAVGKYRAMNMILLNEPLYGQDAYQLGLVSKLVEPGKALSGALEIAEKLASQSASTLMVAKEAICRADELQHDHEFERSLYYATFGTRAMVEGVNAFLEKRAPVWSTPS</sequence>
<dbReference type="InterPro" id="IPR029045">
    <property type="entry name" value="ClpP/crotonase-like_dom_sf"/>
</dbReference>
<evidence type="ECO:0000313" key="4">
    <source>
        <dbReference type="Proteomes" id="UP000051487"/>
    </source>
</evidence>
<reference evidence="3 4" key="1">
    <citation type="submission" date="2015-11" db="EMBL/GenBank/DDBJ databases">
        <title>Aspergillus lentulus strain IFM 54703T.</title>
        <authorList>
            <person name="Kusuya Y."/>
            <person name="Sakai K."/>
            <person name="Kamei K."/>
            <person name="Takahashi H."/>
            <person name="Yaguchi T."/>
        </authorList>
    </citation>
    <scope>NUCLEOTIDE SEQUENCE [LARGE SCALE GENOMIC DNA]</scope>
    <source>
        <strain evidence="3 4">IFM 54703</strain>
    </source>
</reference>
<dbReference type="PANTHER" id="PTHR11941">
    <property type="entry name" value="ENOYL-COA HYDRATASE-RELATED"/>
    <property type="match status" value="1"/>
</dbReference>
<dbReference type="AlphaFoldDB" id="A0AAN4PSY7"/>
<dbReference type="GO" id="GO:0005739">
    <property type="term" value="C:mitochondrion"/>
    <property type="evidence" value="ECO:0007669"/>
    <property type="project" value="TreeGrafter"/>
</dbReference>
<comment type="similarity">
    <text evidence="1">Belongs to the enoyl-CoA hydratase/isomerase family.</text>
</comment>
<dbReference type="Gene3D" id="1.10.12.10">
    <property type="entry name" value="Lyase 2-enoyl-coa Hydratase, Chain A, domain 2"/>
    <property type="match status" value="1"/>
</dbReference>
<dbReference type="Pfam" id="PF00378">
    <property type="entry name" value="ECH_1"/>
    <property type="match status" value="1"/>
</dbReference>
<dbReference type="InterPro" id="IPR014748">
    <property type="entry name" value="Enoyl-CoA_hydra_C"/>
</dbReference>
<evidence type="ECO:0000256" key="2">
    <source>
        <dbReference type="ARBA" id="ARBA00023239"/>
    </source>
</evidence>
<dbReference type="FunFam" id="1.10.12.10:FF:000001">
    <property type="entry name" value="Probable enoyl-CoA hydratase, mitochondrial"/>
    <property type="match status" value="1"/>
</dbReference>
<dbReference type="Gene3D" id="3.90.226.10">
    <property type="entry name" value="2-enoyl-CoA Hydratase, Chain A, domain 1"/>
    <property type="match status" value="1"/>
</dbReference>
<comment type="caution">
    <text evidence="3">The sequence shown here is derived from an EMBL/GenBank/DDBJ whole genome shotgun (WGS) entry which is preliminary data.</text>
</comment>
<accession>A0AAN4PSY7</accession>
<keyword evidence="2" id="KW-0456">Lyase</keyword>
<evidence type="ECO:0000256" key="1">
    <source>
        <dbReference type="ARBA" id="ARBA00005254"/>
    </source>
</evidence>
<gene>
    <name evidence="3" type="ORF">ALT_9546</name>
</gene>
<evidence type="ECO:0000313" key="3">
    <source>
        <dbReference type="EMBL" id="GAQ12225.1"/>
    </source>
</evidence>